<dbReference type="Gene3D" id="2.70.150.10">
    <property type="entry name" value="Calcium-transporting ATPase, cytoplasmic transduction domain A"/>
    <property type="match status" value="1"/>
</dbReference>
<organism evidence="3 4">
    <name type="scientific">Forsythia ovata</name>
    <dbReference type="NCBI Taxonomy" id="205694"/>
    <lineage>
        <taxon>Eukaryota</taxon>
        <taxon>Viridiplantae</taxon>
        <taxon>Streptophyta</taxon>
        <taxon>Embryophyta</taxon>
        <taxon>Tracheophyta</taxon>
        <taxon>Spermatophyta</taxon>
        <taxon>Magnoliopsida</taxon>
        <taxon>eudicotyledons</taxon>
        <taxon>Gunneridae</taxon>
        <taxon>Pentapetalae</taxon>
        <taxon>asterids</taxon>
        <taxon>lamiids</taxon>
        <taxon>Lamiales</taxon>
        <taxon>Oleaceae</taxon>
        <taxon>Forsythieae</taxon>
        <taxon>Forsythia</taxon>
    </lineage>
</organism>
<dbReference type="InterPro" id="IPR059000">
    <property type="entry name" value="ATPase_P-type_domA"/>
</dbReference>
<evidence type="ECO:0000313" key="3">
    <source>
        <dbReference type="EMBL" id="KAL2550647.1"/>
    </source>
</evidence>
<dbReference type="SUPFAM" id="SSF81653">
    <property type="entry name" value="Calcium ATPase, transduction domain A"/>
    <property type="match status" value="1"/>
</dbReference>
<dbReference type="InterPro" id="IPR008250">
    <property type="entry name" value="ATPase_P-typ_transduc_dom_A_sf"/>
</dbReference>
<name>A0ABD1WLS1_9LAMI</name>
<evidence type="ECO:0000259" key="2">
    <source>
        <dbReference type="Pfam" id="PF00122"/>
    </source>
</evidence>
<feature type="domain" description="P-type ATPase A" evidence="2">
    <location>
        <begin position="89"/>
        <end position="137"/>
    </location>
</feature>
<protein>
    <submittedName>
        <fullName evidence="3">ATPase 10</fullName>
    </submittedName>
</protein>
<comment type="caution">
    <text evidence="3">The sequence shown here is derived from an EMBL/GenBank/DDBJ whole genome shotgun (WGS) entry which is preliminary data.</text>
</comment>
<gene>
    <name evidence="3" type="ORF">Fot_12177</name>
</gene>
<reference evidence="4" key="1">
    <citation type="submission" date="2024-07" db="EMBL/GenBank/DDBJ databases">
        <title>Two chromosome-level genome assemblies of Korean endemic species Abeliophyllum distichum and Forsythia ovata (Oleaceae).</title>
        <authorList>
            <person name="Jang H."/>
        </authorList>
    </citation>
    <scope>NUCLEOTIDE SEQUENCE [LARGE SCALE GENOMIC DNA]</scope>
</reference>
<accession>A0ABD1WLS1</accession>
<keyword evidence="1" id="KW-0460">Magnesium</keyword>
<keyword evidence="4" id="KW-1185">Reference proteome</keyword>
<dbReference type="Proteomes" id="UP001604277">
    <property type="component" value="Unassembled WGS sequence"/>
</dbReference>
<dbReference type="AlphaFoldDB" id="A0ABD1WLS1"/>
<dbReference type="EMBL" id="JBFOLJ010000003">
    <property type="protein sequence ID" value="KAL2550647.1"/>
    <property type="molecule type" value="Genomic_DNA"/>
</dbReference>
<evidence type="ECO:0000256" key="1">
    <source>
        <dbReference type="ARBA" id="ARBA00022842"/>
    </source>
</evidence>
<dbReference type="PANTHER" id="PTHR42861">
    <property type="entry name" value="CALCIUM-TRANSPORTING ATPASE"/>
    <property type="match status" value="1"/>
</dbReference>
<proteinExistence type="predicted"/>
<dbReference type="Pfam" id="PF00122">
    <property type="entry name" value="E1-E2_ATPase"/>
    <property type="match status" value="1"/>
</dbReference>
<sequence>MTAQSNSLLGVDLLPIGGGGRWRPAMVEGAKTYNAEAVKMLRVLRPSPTHIFKLGDPLKIDQANTLVNLTILIMLQEITSNTWFDQDVLFTRESLSVTKKTGDEVFPGSTCKHVAIEAVVVATGVHSFFEKSMHLVESTEVSNRKVTVQGCDLAFDLQDLLSASAEILGK</sequence>
<evidence type="ECO:0000313" key="4">
    <source>
        <dbReference type="Proteomes" id="UP001604277"/>
    </source>
</evidence>